<dbReference type="EMBL" id="WJXA01000003">
    <property type="protein sequence ID" value="KAF7147384.1"/>
    <property type="molecule type" value="Genomic_DNA"/>
</dbReference>
<gene>
    <name evidence="9" type="ORF">RHSIM_Rhsim03G0057100</name>
</gene>
<dbReference type="PANTHER" id="PTHR11062:SF95">
    <property type="entry name" value="EXOSTOSIN GT47 DOMAIN-CONTAINING PROTEIN"/>
    <property type="match status" value="1"/>
</dbReference>
<dbReference type="InterPro" id="IPR040911">
    <property type="entry name" value="Exostosin_GT47"/>
</dbReference>
<name>A0A834H9Z5_RHOSS</name>
<feature type="compositionally biased region" description="Basic and acidic residues" evidence="6">
    <location>
        <begin position="92"/>
        <end position="108"/>
    </location>
</feature>
<protein>
    <recommendedName>
        <fullName evidence="8">Exostosin GT47 domain-containing protein</fullName>
    </recommendedName>
</protein>
<dbReference type="InterPro" id="IPR004263">
    <property type="entry name" value="Exostosin"/>
</dbReference>
<comment type="similarity">
    <text evidence="2">Belongs to the glycosyltransferase 47 family.</text>
</comment>
<keyword evidence="3" id="KW-0328">Glycosyltransferase</keyword>
<dbReference type="Pfam" id="PF03016">
    <property type="entry name" value="Exostosin_GT47"/>
    <property type="match status" value="1"/>
</dbReference>
<dbReference type="AlphaFoldDB" id="A0A834H9Z5"/>
<comment type="caution">
    <text evidence="9">The sequence shown here is derived from an EMBL/GenBank/DDBJ whole genome shotgun (WGS) entry which is preliminary data.</text>
</comment>
<proteinExistence type="inferred from homology"/>
<evidence type="ECO:0000313" key="9">
    <source>
        <dbReference type="EMBL" id="KAF7147384.1"/>
    </source>
</evidence>
<comment type="subcellular location">
    <subcellularLocation>
        <location evidence="1">Golgi apparatus membrane</location>
        <topology evidence="1">Single-pass type II membrane protein</topology>
    </subcellularLocation>
</comment>
<evidence type="ECO:0000313" key="10">
    <source>
        <dbReference type="Proteomes" id="UP000626092"/>
    </source>
</evidence>
<evidence type="ECO:0000256" key="3">
    <source>
        <dbReference type="ARBA" id="ARBA00022676"/>
    </source>
</evidence>
<dbReference type="GO" id="GO:0000139">
    <property type="term" value="C:Golgi membrane"/>
    <property type="evidence" value="ECO:0007669"/>
    <property type="project" value="UniProtKB-SubCell"/>
</dbReference>
<feature type="domain" description="Exostosin GT47" evidence="8">
    <location>
        <begin position="557"/>
        <end position="832"/>
    </location>
</feature>
<feature type="region of interest" description="Disordered" evidence="6">
    <location>
        <begin position="90"/>
        <end position="538"/>
    </location>
</feature>
<evidence type="ECO:0000256" key="4">
    <source>
        <dbReference type="ARBA" id="ARBA00022968"/>
    </source>
</evidence>
<reference evidence="9" key="1">
    <citation type="submission" date="2019-11" db="EMBL/GenBank/DDBJ databases">
        <authorList>
            <person name="Liu Y."/>
            <person name="Hou J."/>
            <person name="Li T.-Q."/>
            <person name="Guan C.-H."/>
            <person name="Wu X."/>
            <person name="Wu H.-Z."/>
            <person name="Ling F."/>
            <person name="Zhang R."/>
            <person name="Shi X.-G."/>
            <person name="Ren J.-P."/>
            <person name="Chen E.-F."/>
            <person name="Sun J.-M."/>
        </authorList>
    </citation>
    <scope>NUCLEOTIDE SEQUENCE</scope>
    <source>
        <strain evidence="9">Adult_tree_wgs_1</strain>
        <tissue evidence="9">Leaves</tissue>
    </source>
</reference>
<organism evidence="9 10">
    <name type="scientific">Rhododendron simsii</name>
    <name type="common">Sims's rhododendron</name>
    <dbReference type="NCBI Taxonomy" id="118357"/>
    <lineage>
        <taxon>Eukaryota</taxon>
        <taxon>Viridiplantae</taxon>
        <taxon>Streptophyta</taxon>
        <taxon>Embryophyta</taxon>
        <taxon>Tracheophyta</taxon>
        <taxon>Spermatophyta</taxon>
        <taxon>Magnoliopsida</taxon>
        <taxon>eudicotyledons</taxon>
        <taxon>Gunneridae</taxon>
        <taxon>Pentapetalae</taxon>
        <taxon>asterids</taxon>
        <taxon>Ericales</taxon>
        <taxon>Ericaceae</taxon>
        <taxon>Ericoideae</taxon>
        <taxon>Rhodoreae</taxon>
        <taxon>Rhododendron</taxon>
    </lineage>
</organism>
<keyword evidence="7" id="KW-0812">Transmembrane</keyword>
<evidence type="ECO:0000256" key="2">
    <source>
        <dbReference type="ARBA" id="ARBA00010271"/>
    </source>
</evidence>
<feature type="compositionally biased region" description="Basic and acidic residues" evidence="6">
    <location>
        <begin position="455"/>
        <end position="488"/>
    </location>
</feature>
<evidence type="ECO:0000256" key="1">
    <source>
        <dbReference type="ARBA" id="ARBA00004323"/>
    </source>
</evidence>
<keyword evidence="5" id="KW-0333">Golgi apparatus</keyword>
<evidence type="ECO:0000259" key="8">
    <source>
        <dbReference type="Pfam" id="PF03016"/>
    </source>
</evidence>
<keyword evidence="4" id="KW-0735">Signal-anchor</keyword>
<sequence>MAASVYWLKFPCRPRPKDSFRGFLFLPTSLALLTAVMIFFCFSSTSRLMINLHKNNDNHLDVNDVPTKQMIQISHPEPTRSSVLEFPNVSAKGDHEAADTTNDDDRTEGTQSQLPEEVPTAPKVEEDDDAPDTSVDNRREVAESQLPEQSLAASIVEVDDEATDTSDDRREDSDQNQLPKESPVDDDASNALDDRKEGVDSQFQEESLAGKIDDDAPDALDDRKEGVGSQFPEESLAGTIDDDAPDALDDRKEGIGGQFPKEILTGSIDDDGPDALDDRKEGDGSQFPEESLAGTIDDDAPDALDDRKEGVDDDAPDALDDGKEGIGSQFPEEILAGSIDDDGPDALDDRKEGDGSQFPEESLAGTIDDDAPIALDDKKEGVGSQFPEESLAGTIDDDAPDALDDRKEGVGSQFPRESLAALIDDDLDDRKEGVGSQFPEESLAGTLDDDASDALDDRKKGVGSQFREESLAVKVVGEARDDNRKEGTRSQSSEESSAFPIVEVDDEAPDALDNKREETQSQLTEESSDSPIGNSVDNDNEVYHDNDLFFENYKAMNRSLKIYVYPHSPHDRFANVLLPVTSEPGGNYASESYFKKALMKSHFITKDPSKADFFFLPFSITGMRNDKRIGVGGMQDYVQDYVSNVRQKYPYWNRTGGADHFYVACHSIGKIAMGKAEEVKKNAIQVVCSSNYFVNGYVAHKDVSLPQIWPRNGNPPRVKPSKRKRLAFFAGASNSPLQQYLVKTWQNDSEIFAHAGRLKTPYEIEFLRSKFCFHVKGFEVNTTRIGDALYHGCVPVILADHYDLPFGDILNWKSFSVVVETSDIPLMKSILKGIGDEAYLRLHKNVEKVRKHFQWHGEPIEYDCFHIVMYELWLRRNYVRVPLS</sequence>
<evidence type="ECO:0000256" key="7">
    <source>
        <dbReference type="SAM" id="Phobius"/>
    </source>
</evidence>
<keyword evidence="7" id="KW-1133">Transmembrane helix</keyword>
<evidence type="ECO:0000256" key="6">
    <source>
        <dbReference type="SAM" id="MobiDB-lite"/>
    </source>
</evidence>
<dbReference type="Proteomes" id="UP000626092">
    <property type="component" value="Unassembled WGS sequence"/>
</dbReference>
<dbReference type="GO" id="GO:0016757">
    <property type="term" value="F:glycosyltransferase activity"/>
    <property type="evidence" value="ECO:0007669"/>
    <property type="project" value="UniProtKB-KW"/>
</dbReference>
<keyword evidence="7" id="KW-0472">Membrane</keyword>
<evidence type="ECO:0000256" key="5">
    <source>
        <dbReference type="ARBA" id="ARBA00023034"/>
    </source>
</evidence>
<dbReference type="PANTHER" id="PTHR11062">
    <property type="entry name" value="EXOSTOSIN HEPARAN SULFATE GLYCOSYLTRANSFERASE -RELATED"/>
    <property type="match status" value="1"/>
</dbReference>
<accession>A0A834H9Z5</accession>
<keyword evidence="3" id="KW-0808">Transferase</keyword>
<feature type="transmembrane region" description="Helical" evidence="7">
    <location>
        <begin position="20"/>
        <end position="40"/>
    </location>
</feature>
<dbReference type="OrthoDB" id="1924787at2759"/>
<keyword evidence="10" id="KW-1185">Reference proteome</keyword>